<name>A0A1Q4V3E8_9ACTN</name>
<comment type="caution">
    <text evidence="3">The sequence shown here is derived from an EMBL/GenBank/DDBJ whole genome shotgun (WGS) entry which is preliminary data.</text>
</comment>
<protein>
    <recommendedName>
        <fullName evidence="2">ABC-three component systems C-terminal domain-containing protein</fullName>
    </recommendedName>
</protein>
<evidence type="ECO:0000313" key="3">
    <source>
        <dbReference type="EMBL" id="OKH92363.1"/>
    </source>
</evidence>
<feature type="domain" description="ABC-three component systems C-terminal" evidence="2">
    <location>
        <begin position="247"/>
        <end position="376"/>
    </location>
</feature>
<keyword evidence="4" id="KW-1185">Reference proteome</keyword>
<evidence type="ECO:0000313" key="4">
    <source>
        <dbReference type="Proteomes" id="UP000186455"/>
    </source>
</evidence>
<sequence>MAGALQPGRDGARPVLEGFPEPKSPEVVVVAPPTQSAPTPTPQVYLQYIYDADDWEDFTVEWVRQFGSWSGRPYVRVQRMGGAGDRGADVAACLSAQGTAGEWHCYQCKHYVKPLGQSDAFPEMVKIFVAKILGTYELPTRYVFVAPKIGTGLERLLLNPPQLKDEFFAAWDDKNSKLGTKPKLTPEMRTAVGALAQATDFSMFEARNLEEILKLHAATPHHVRRFPQPLKQRPAADPAPPDQAPHEAVYVRKLLDAYNAKHGLALETLQQARDHAKVSGHLFRQRAAFFHAESLWRFAQESVPEATYTAIETDLYDAVIEIEDRDHASGYARLEAVLDAAVAHTPNPANILAPVVKVIDLKGMCHRLANDDRLTWCKEEAL</sequence>
<dbReference type="InterPro" id="IPR046914">
    <property type="entry name" value="ABC-3C_CTD6"/>
</dbReference>
<dbReference type="Pfam" id="PF20282">
    <property type="entry name" value="CTD6"/>
    <property type="match status" value="1"/>
</dbReference>
<dbReference type="AlphaFoldDB" id="A0A1Q4V3E8"/>
<organism evidence="3 4">
    <name type="scientific">Streptomyces uncialis</name>
    <dbReference type="NCBI Taxonomy" id="1048205"/>
    <lineage>
        <taxon>Bacteria</taxon>
        <taxon>Bacillati</taxon>
        <taxon>Actinomycetota</taxon>
        <taxon>Actinomycetes</taxon>
        <taxon>Kitasatosporales</taxon>
        <taxon>Streptomycetaceae</taxon>
        <taxon>Streptomyces</taxon>
    </lineage>
</organism>
<evidence type="ECO:0000259" key="2">
    <source>
        <dbReference type="Pfam" id="PF20282"/>
    </source>
</evidence>
<feature type="region of interest" description="Disordered" evidence="1">
    <location>
        <begin position="1"/>
        <end position="20"/>
    </location>
</feature>
<gene>
    <name evidence="3" type="ORF">AB852_26035</name>
</gene>
<accession>A0A1Q4V3E8</accession>
<reference evidence="3 4" key="1">
    <citation type="submission" date="2015-06" db="EMBL/GenBank/DDBJ databases">
        <title>Cloning and characterization of the uncialamcin biosynthetic gene cluster.</title>
        <authorList>
            <person name="Yan X."/>
            <person name="Huang T."/>
            <person name="Ge H."/>
            <person name="Shen B."/>
        </authorList>
    </citation>
    <scope>NUCLEOTIDE SEQUENCE [LARGE SCALE GENOMIC DNA]</scope>
    <source>
        <strain evidence="3 4">DCA2648</strain>
    </source>
</reference>
<dbReference type="STRING" id="1048205.AB852_26035"/>
<proteinExistence type="predicted"/>
<evidence type="ECO:0000256" key="1">
    <source>
        <dbReference type="SAM" id="MobiDB-lite"/>
    </source>
</evidence>
<dbReference type="EMBL" id="LFBV01000007">
    <property type="protein sequence ID" value="OKH92363.1"/>
    <property type="molecule type" value="Genomic_DNA"/>
</dbReference>
<dbReference type="Proteomes" id="UP000186455">
    <property type="component" value="Unassembled WGS sequence"/>
</dbReference>